<reference evidence="2 3" key="1">
    <citation type="submission" date="2024-07" db="EMBL/GenBank/DDBJ databases">
        <authorList>
            <person name="Kang M."/>
        </authorList>
    </citation>
    <scope>NUCLEOTIDE SEQUENCE [LARGE SCALE GENOMIC DNA]</scope>
    <source>
        <strain evidence="2 3">DFM31</strain>
    </source>
</reference>
<keyword evidence="1" id="KW-0732">Signal</keyword>
<name>A0ABV3L433_9RHOB</name>
<feature type="chain" id="PRO_5045217774" description="PEP-CTERM protein-sorting domain-containing protein" evidence="1">
    <location>
        <begin position="18"/>
        <end position="267"/>
    </location>
</feature>
<evidence type="ECO:0008006" key="4">
    <source>
        <dbReference type="Google" id="ProtNLM"/>
    </source>
</evidence>
<dbReference type="Proteomes" id="UP001553161">
    <property type="component" value="Unassembled WGS sequence"/>
</dbReference>
<gene>
    <name evidence="2" type="ORF">AB0T83_05980</name>
</gene>
<proteinExistence type="predicted"/>
<protein>
    <recommendedName>
        <fullName evidence="4">PEP-CTERM protein-sorting domain-containing protein</fullName>
    </recommendedName>
</protein>
<evidence type="ECO:0000256" key="1">
    <source>
        <dbReference type="SAM" id="SignalP"/>
    </source>
</evidence>
<dbReference type="EMBL" id="JBFBVU010000005">
    <property type="protein sequence ID" value="MEV8466332.1"/>
    <property type="molecule type" value="Genomic_DNA"/>
</dbReference>
<organism evidence="2 3">
    <name type="scientific">Meridianimarinicoccus marinus</name>
    <dbReference type="NCBI Taxonomy" id="3231483"/>
    <lineage>
        <taxon>Bacteria</taxon>
        <taxon>Pseudomonadati</taxon>
        <taxon>Pseudomonadota</taxon>
        <taxon>Alphaproteobacteria</taxon>
        <taxon>Rhodobacterales</taxon>
        <taxon>Paracoccaceae</taxon>
        <taxon>Meridianimarinicoccus</taxon>
    </lineage>
</organism>
<evidence type="ECO:0000313" key="2">
    <source>
        <dbReference type="EMBL" id="MEV8466332.1"/>
    </source>
</evidence>
<keyword evidence="3" id="KW-1185">Reference proteome</keyword>
<feature type="signal peptide" evidence="1">
    <location>
        <begin position="1"/>
        <end position="17"/>
    </location>
</feature>
<evidence type="ECO:0000313" key="3">
    <source>
        <dbReference type="Proteomes" id="UP001553161"/>
    </source>
</evidence>
<sequence length="267" mass="28333">MLAVLAVTWLCTTMAFADNHNIEIDAEVPTEAGKGANGTVLIEFRYLKKRYKGTAPIDTGMTKAEKAKAVKDAIDAAKRFPSGTKPVGVTATINGDKVEMHAPGAKILKFKSIKLKESDTMTQISRDLFGKETKRQKLSYRFTENVVTGYLASVGFTSYLGSISHSISLTPGTTGAQATALFENYFSTNTGVLAALGLETVTTSSGHGVVKTLSPYPYDTPLSISGDAEGLELGVSEVPLPAPAALLLTALIGLGVLRRHRHAQAAE</sequence>
<accession>A0ABV3L433</accession>
<dbReference type="RefSeq" id="WP_366192135.1">
    <property type="nucleotide sequence ID" value="NZ_JBFBVU010000005.1"/>
</dbReference>
<comment type="caution">
    <text evidence="2">The sequence shown here is derived from an EMBL/GenBank/DDBJ whole genome shotgun (WGS) entry which is preliminary data.</text>
</comment>